<evidence type="ECO:0000313" key="2">
    <source>
        <dbReference type="Proteomes" id="UP000033684"/>
    </source>
</evidence>
<evidence type="ECO:0000313" key="1">
    <source>
        <dbReference type="EMBL" id="KJV05152.1"/>
    </source>
</evidence>
<gene>
    <name evidence="1" type="ORF">VZ94_20270</name>
</gene>
<dbReference type="EMBL" id="LAJX01000287">
    <property type="protein sequence ID" value="KJV05152.1"/>
    <property type="molecule type" value="Genomic_DNA"/>
</dbReference>
<accession>A0A0F3IER0</accession>
<proteinExistence type="predicted"/>
<dbReference type="AlphaFoldDB" id="A0A0F3IER0"/>
<protein>
    <submittedName>
        <fullName evidence="1">Uncharacterized protein</fullName>
    </submittedName>
</protein>
<organism evidence="1 2">
    <name type="scientific">Methylocucumis oryzae</name>
    <dbReference type="NCBI Taxonomy" id="1632867"/>
    <lineage>
        <taxon>Bacteria</taxon>
        <taxon>Pseudomonadati</taxon>
        <taxon>Pseudomonadota</taxon>
        <taxon>Gammaproteobacteria</taxon>
        <taxon>Methylococcales</taxon>
        <taxon>Methylococcaceae</taxon>
        <taxon>Methylocucumis</taxon>
    </lineage>
</organism>
<dbReference type="Proteomes" id="UP000033684">
    <property type="component" value="Unassembled WGS sequence"/>
</dbReference>
<keyword evidence="2" id="KW-1185">Reference proteome</keyword>
<name>A0A0F3IER0_9GAMM</name>
<reference evidence="2" key="1">
    <citation type="submission" date="2015-03" db="EMBL/GenBank/DDBJ databases">
        <title>Draft genome sequence of a novel methanotroph (Sn10-6) isolated from flooded ricefield rhizosphere in India.</title>
        <authorList>
            <person name="Pandit P.S."/>
            <person name="Pore S.D."/>
            <person name="Arora P."/>
            <person name="Kapse N.G."/>
            <person name="Dhakephalkar P.K."/>
            <person name="Rahalkar M.C."/>
        </authorList>
    </citation>
    <scope>NUCLEOTIDE SEQUENCE [LARGE SCALE GENOMIC DNA]</scope>
    <source>
        <strain evidence="2">Sn10-6</strain>
    </source>
</reference>
<comment type="caution">
    <text evidence="1">The sequence shown here is derived from an EMBL/GenBank/DDBJ whole genome shotgun (WGS) entry which is preliminary data.</text>
</comment>
<reference evidence="1 2" key="2">
    <citation type="journal article" date="2016" name="Microb. Ecol.">
        <title>Genome Characteristics of a Novel Type I Methanotroph (Sn10-6) Isolated from a Flooded Indian Rice Field.</title>
        <authorList>
            <person name="Rahalkar M.C."/>
            <person name="Pandit P.S."/>
            <person name="Dhakephalkar P.K."/>
            <person name="Pore S."/>
            <person name="Arora P."/>
            <person name="Kapse N."/>
        </authorList>
    </citation>
    <scope>NUCLEOTIDE SEQUENCE [LARGE SCALE GENOMIC DNA]</scope>
    <source>
        <strain evidence="1 2">Sn10-6</strain>
    </source>
</reference>
<sequence>MRKINQCKDKHYPINLIWIQLRLVLLRLKAFYRGKQQHDAKLSVCSLATHFSRDRVFRVHNARDGV</sequence>